<feature type="region of interest" description="Disordered" evidence="9">
    <location>
        <begin position="228"/>
        <end position="247"/>
    </location>
</feature>
<feature type="compositionally biased region" description="Polar residues" evidence="9">
    <location>
        <begin position="96"/>
        <end position="107"/>
    </location>
</feature>
<evidence type="ECO:0000259" key="10">
    <source>
        <dbReference type="PROSITE" id="PS50157"/>
    </source>
</evidence>
<keyword evidence="6" id="KW-0804">Transcription</keyword>
<dbReference type="Proteomes" id="UP001454036">
    <property type="component" value="Unassembled WGS sequence"/>
</dbReference>
<dbReference type="Gene3D" id="3.30.160.60">
    <property type="entry name" value="Classic Zinc Finger"/>
    <property type="match status" value="1"/>
</dbReference>
<evidence type="ECO:0000256" key="1">
    <source>
        <dbReference type="ARBA" id="ARBA00004123"/>
    </source>
</evidence>
<evidence type="ECO:0000256" key="4">
    <source>
        <dbReference type="ARBA" id="ARBA00022833"/>
    </source>
</evidence>
<evidence type="ECO:0000256" key="8">
    <source>
        <dbReference type="PROSITE-ProRule" id="PRU00042"/>
    </source>
</evidence>
<comment type="subcellular location">
    <subcellularLocation>
        <location evidence="1">Nucleus</location>
    </subcellularLocation>
</comment>
<evidence type="ECO:0000256" key="3">
    <source>
        <dbReference type="ARBA" id="ARBA00022771"/>
    </source>
</evidence>
<proteinExistence type="predicted"/>
<evidence type="ECO:0000256" key="9">
    <source>
        <dbReference type="SAM" id="MobiDB-lite"/>
    </source>
</evidence>
<dbReference type="AlphaFoldDB" id="A0AAV3P8X5"/>
<evidence type="ECO:0000313" key="11">
    <source>
        <dbReference type="EMBL" id="GAA0148162.1"/>
    </source>
</evidence>
<dbReference type="SUPFAM" id="SSF57667">
    <property type="entry name" value="beta-beta-alpha zinc fingers"/>
    <property type="match status" value="1"/>
</dbReference>
<keyword evidence="12" id="KW-1185">Reference proteome</keyword>
<dbReference type="InterPro" id="IPR052426">
    <property type="entry name" value="Plant_dev_regulator"/>
</dbReference>
<feature type="domain" description="C2H2-type" evidence="10">
    <location>
        <begin position="66"/>
        <end position="93"/>
    </location>
</feature>
<gene>
    <name evidence="11" type="ORF">LIER_07683</name>
</gene>
<evidence type="ECO:0000256" key="5">
    <source>
        <dbReference type="ARBA" id="ARBA00023015"/>
    </source>
</evidence>
<name>A0AAV3P8X5_LITER</name>
<feature type="region of interest" description="Disordered" evidence="9">
    <location>
        <begin position="82"/>
        <end position="115"/>
    </location>
</feature>
<dbReference type="GO" id="GO:0008270">
    <property type="term" value="F:zinc ion binding"/>
    <property type="evidence" value="ECO:0007669"/>
    <property type="project" value="UniProtKB-KW"/>
</dbReference>
<keyword evidence="4" id="KW-0862">Zinc</keyword>
<keyword evidence="5" id="KW-0805">Transcription regulation</keyword>
<comment type="caution">
    <text evidence="11">The sequence shown here is derived from an EMBL/GenBank/DDBJ whole genome shotgun (WGS) entry which is preliminary data.</text>
</comment>
<dbReference type="EMBL" id="BAABME010001193">
    <property type="protein sequence ID" value="GAA0148162.1"/>
    <property type="molecule type" value="Genomic_DNA"/>
</dbReference>
<keyword evidence="3 8" id="KW-0863">Zinc-finger</keyword>
<accession>A0AAV3P8X5</accession>
<sequence>MEQTQYWMWTNNRNKFDMSSHIFPSSSTTSPLLASTLGGDSWEEQAFAEDAAAGALGGCTWPPRSYTCTFCKREFRSAQALGGHMNVHRRDRARLKQSQGPQTEPSPQNNTNTNNGILLNQGTFFEVQSQHQTCNFQLFNPNLDFDNRVVATTSSPISNNQTQYLFPHVQEQSTIFPPKQGLSNSKKQSHFLRRSVAELESTTPSRAKGDIMKADLSINLNLVICRNNPSSASDEEEEEDRRSKRRRIDPAATLNLFNNEQDSYDLSTNAQLRMKMWNKPIISCIDDVDLELRLGDTPVK</sequence>
<evidence type="ECO:0000256" key="6">
    <source>
        <dbReference type="ARBA" id="ARBA00023163"/>
    </source>
</evidence>
<evidence type="ECO:0000256" key="7">
    <source>
        <dbReference type="ARBA" id="ARBA00023242"/>
    </source>
</evidence>
<evidence type="ECO:0000256" key="2">
    <source>
        <dbReference type="ARBA" id="ARBA00022723"/>
    </source>
</evidence>
<keyword evidence="2" id="KW-0479">Metal-binding</keyword>
<dbReference type="PROSITE" id="PS50157">
    <property type="entry name" value="ZINC_FINGER_C2H2_2"/>
    <property type="match status" value="1"/>
</dbReference>
<dbReference type="GO" id="GO:0005634">
    <property type="term" value="C:nucleus"/>
    <property type="evidence" value="ECO:0007669"/>
    <property type="project" value="UniProtKB-SubCell"/>
</dbReference>
<dbReference type="PANTHER" id="PTHR45801:SF5">
    <property type="entry name" value="OS05G0286100 PROTEIN"/>
    <property type="match status" value="1"/>
</dbReference>
<feature type="compositionally biased region" description="Basic residues" evidence="9">
    <location>
        <begin position="86"/>
        <end position="95"/>
    </location>
</feature>
<keyword evidence="7" id="KW-0539">Nucleus</keyword>
<dbReference type="SMART" id="SM00355">
    <property type="entry name" value="ZnF_C2H2"/>
    <property type="match status" value="1"/>
</dbReference>
<evidence type="ECO:0000313" key="12">
    <source>
        <dbReference type="Proteomes" id="UP001454036"/>
    </source>
</evidence>
<dbReference type="InterPro" id="IPR036236">
    <property type="entry name" value="Znf_C2H2_sf"/>
</dbReference>
<protein>
    <recommendedName>
        <fullName evidence="10">C2H2-type domain-containing protein</fullName>
    </recommendedName>
</protein>
<dbReference type="Pfam" id="PF13912">
    <property type="entry name" value="zf-C2H2_6"/>
    <property type="match status" value="1"/>
</dbReference>
<dbReference type="InterPro" id="IPR013087">
    <property type="entry name" value="Znf_C2H2_type"/>
</dbReference>
<dbReference type="PROSITE" id="PS00028">
    <property type="entry name" value="ZINC_FINGER_C2H2_1"/>
    <property type="match status" value="1"/>
</dbReference>
<dbReference type="PANTHER" id="PTHR45801">
    <property type="entry name" value="OS07G0101800 PROTEIN"/>
    <property type="match status" value="1"/>
</dbReference>
<organism evidence="11 12">
    <name type="scientific">Lithospermum erythrorhizon</name>
    <name type="common">Purple gromwell</name>
    <name type="synonym">Lithospermum officinale var. erythrorhizon</name>
    <dbReference type="NCBI Taxonomy" id="34254"/>
    <lineage>
        <taxon>Eukaryota</taxon>
        <taxon>Viridiplantae</taxon>
        <taxon>Streptophyta</taxon>
        <taxon>Embryophyta</taxon>
        <taxon>Tracheophyta</taxon>
        <taxon>Spermatophyta</taxon>
        <taxon>Magnoliopsida</taxon>
        <taxon>eudicotyledons</taxon>
        <taxon>Gunneridae</taxon>
        <taxon>Pentapetalae</taxon>
        <taxon>asterids</taxon>
        <taxon>lamiids</taxon>
        <taxon>Boraginales</taxon>
        <taxon>Boraginaceae</taxon>
        <taxon>Boraginoideae</taxon>
        <taxon>Lithospermeae</taxon>
        <taxon>Lithospermum</taxon>
    </lineage>
</organism>
<reference evidence="11 12" key="1">
    <citation type="submission" date="2024-01" db="EMBL/GenBank/DDBJ databases">
        <title>The complete chloroplast genome sequence of Lithospermum erythrorhizon: insights into the phylogenetic relationship among Boraginaceae species and the maternal lineages of purple gromwells.</title>
        <authorList>
            <person name="Okada T."/>
            <person name="Watanabe K."/>
        </authorList>
    </citation>
    <scope>NUCLEOTIDE SEQUENCE [LARGE SCALE GENOMIC DNA]</scope>
</reference>